<dbReference type="InterPro" id="IPR000399">
    <property type="entry name" value="TPP-bd_CS"/>
</dbReference>
<dbReference type="SUPFAM" id="SSF52518">
    <property type="entry name" value="Thiamin diphosphate-binding fold (THDP-binding)"/>
    <property type="match status" value="2"/>
</dbReference>
<dbReference type="Pfam" id="PF02776">
    <property type="entry name" value="TPP_enzyme_N"/>
    <property type="match status" value="1"/>
</dbReference>
<feature type="region of interest" description="Disordered" evidence="11">
    <location>
        <begin position="1"/>
        <end position="29"/>
    </location>
</feature>
<evidence type="ECO:0000259" key="14">
    <source>
        <dbReference type="Pfam" id="PF02776"/>
    </source>
</evidence>
<dbReference type="GO" id="GO:0050487">
    <property type="term" value="F:sulfoacetaldehyde acetyltransferase activity"/>
    <property type="evidence" value="ECO:0007669"/>
    <property type="project" value="UniProtKB-EC"/>
</dbReference>
<dbReference type="GO" id="GO:0019529">
    <property type="term" value="P:taurine catabolic process"/>
    <property type="evidence" value="ECO:0007669"/>
    <property type="project" value="InterPro"/>
</dbReference>
<evidence type="ECO:0000313" key="15">
    <source>
        <dbReference type="EMBL" id="GAA0459391.1"/>
    </source>
</evidence>
<dbReference type="InterPro" id="IPR011766">
    <property type="entry name" value="TPP_enzyme_TPP-bd"/>
</dbReference>
<keyword evidence="6" id="KW-0479">Metal-binding</keyword>
<feature type="compositionally biased region" description="Polar residues" evidence="11">
    <location>
        <begin position="1"/>
        <end position="13"/>
    </location>
</feature>
<dbReference type="NCBIfam" id="TIGR03457">
    <property type="entry name" value="sulphoacet_xsc"/>
    <property type="match status" value="1"/>
</dbReference>
<keyword evidence="8 10" id="KW-0786">Thiamine pyrophosphate</keyword>
<evidence type="ECO:0000256" key="3">
    <source>
        <dbReference type="ARBA" id="ARBA00007812"/>
    </source>
</evidence>
<keyword evidence="7" id="KW-0460">Magnesium</keyword>
<dbReference type="GO" id="GO:0050660">
    <property type="term" value="F:flavin adenine dinucleotide binding"/>
    <property type="evidence" value="ECO:0007669"/>
    <property type="project" value="TreeGrafter"/>
</dbReference>
<keyword evidence="9" id="KW-0012">Acyltransferase</keyword>
<comment type="caution">
    <text evidence="15">The sequence shown here is derived from an EMBL/GenBank/DDBJ whole genome shotgun (WGS) entry which is preliminary data.</text>
</comment>
<comment type="similarity">
    <text evidence="3 10">Belongs to the TPP enzyme family.</text>
</comment>
<protein>
    <recommendedName>
        <fullName evidence="4">sulfoacetaldehyde acetyltransferase</fullName>
        <ecNumber evidence="4">2.3.3.15</ecNumber>
    </recommendedName>
</protein>
<dbReference type="GO" id="GO:0009097">
    <property type="term" value="P:isoleucine biosynthetic process"/>
    <property type="evidence" value="ECO:0007669"/>
    <property type="project" value="TreeGrafter"/>
</dbReference>
<dbReference type="InterPro" id="IPR017820">
    <property type="entry name" value="Sulphoacetald_Actrfrase"/>
</dbReference>
<feature type="domain" description="Thiamine pyrophosphate enzyme TPP-binding" evidence="13">
    <location>
        <begin position="418"/>
        <end position="567"/>
    </location>
</feature>
<dbReference type="AlphaFoldDB" id="A0AAV3SFN1"/>
<keyword evidence="5" id="KW-0808">Transferase</keyword>
<evidence type="ECO:0000256" key="10">
    <source>
        <dbReference type="RuleBase" id="RU362132"/>
    </source>
</evidence>
<dbReference type="GO" id="GO:0003984">
    <property type="term" value="F:acetolactate synthase activity"/>
    <property type="evidence" value="ECO:0007669"/>
    <property type="project" value="TreeGrafter"/>
</dbReference>
<evidence type="ECO:0000256" key="9">
    <source>
        <dbReference type="ARBA" id="ARBA00023315"/>
    </source>
</evidence>
<feature type="domain" description="Thiamine pyrophosphate enzyme N-terminal TPP-binding" evidence="14">
    <location>
        <begin position="32"/>
        <end position="146"/>
    </location>
</feature>
<comment type="cofactor">
    <cofactor evidence="2">
        <name>thiamine diphosphate</name>
        <dbReference type="ChEBI" id="CHEBI:58937"/>
    </cofactor>
</comment>
<dbReference type="GO" id="GO:0030976">
    <property type="term" value="F:thiamine pyrophosphate binding"/>
    <property type="evidence" value="ECO:0007669"/>
    <property type="project" value="InterPro"/>
</dbReference>
<dbReference type="CDD" id="cd07035">
    <property type="entry name" value="TPP_PYR_POX_like"/>
    <property type="match status" value="1"/>
</dbReference>
<dbReference type="GO" id="GO:0009099">
    <property type="term" value="P:L-valine biosynthetic process"/>
    <property type="evidence" value="ECO:0007669"/>
    <property type="project" value="TreeGrafter"/>
</dbReference>
<name>A0AAV3SFN1_HALDO</name>
<feature type="region of interest" description="Disordered" evidence="11">
    <location>
        <begin position="577"/>
        <end position="603"/>
    </location>
</feature>
<dbReference type="InterPro" id="IPR045229">
    <property type="entry name" value="TPP_enz"/>
</dbReference>
<dbReference type="SUPFAM" id="SSF52467">
    <property type="entry name" value="DHS-like NAD/FAD-binding domain"/>
    <property type="match status" value="1"/>
</dbReference>
<evidence type="ECO:0000256" key="11">
    <source>
        <dbReference type="SAM" id="MobiDB-lite"/>
    </source>
</evidence>
<dbReference type="GO" id="GO:0005948">
    <property type="term" value="C:acetolactate synthase complex"/>
    <property type="evidence" value="ECO:0007669"/>
    <property type="project" value="TreeGrafter"/>
</dbReference>
<proteinExistence type="inferred from homology"/>
<evidence type="ECO:0000313" key="16">
    <source>
        <dbReference type="Proteomes" id="UP001500962"/>
    </source>
</evidence>
<reference evidence="15" key="1">
    <citation type="journal article" date="2014" name="Int. J. Syst. Evol. Microbiol.">
        <title>Complete genome sequence of Corynebacterium casei LMG S-19264T (=DSM 44701T), isolated from a smear-ripened cheese.</title>
        <authorList>
            <consortium name="US DOE Joint Genome Institute (JGI-PGF)"/>
            <person name="Walter F."/>
            <person name="Albersmeier A."/>
            <person name="Kalinowski J."/>
            <person name="Ruckert C."/>
        </authorList>
    </citation>
    <scope>NUCLEOTIDE SEQUENCE</scope>
    <source>
        <strain evidence="15">JCM 12289</strain>
    </source>
</reference>
<evidence type="ECO:0000259" key="12">
    <source>
        <dbReference type="Pfam" id="PF00205"/>
    </source>
</evidence>
<gene>
    <name evidence="15" type="primary">xsc</name>
    <name evidence="15" type="ORF">GCM10008985_14680</name>
</gene>
<dbReference type="NCBIfam" id="NF005713">
    <property type="entry name" value="PRK07525.1"/>
    <property type="match status" value="1"/>
</dbReference>
<dbReference type="InterPro" id="IPR012000">
    <property type="entry name" value="Thiamin_PyroP_enz_cen_dom"/>
</dbReference>
<evidence type="ECO:0000256" key="2">
    <source>
        <dbReference type="ARBA" id="ARBA00001964"/>
    </source>
</evidence>
<feature type="compositionally biased region" description="Basic and acidic residues" evidence="11">
    <location>
        <begin position="577"/>
        <end position="595"/>
    </location>
</feature>
<dbReference type="Gene3D" id="3.40.50.970">
    <property type="match status" value="2"/>
</dbReference>
<dbReference type="EMBL" id="BAAADN010000022">
    <property type="protein sequence ID" value="GAA0459391.1"/>
    <property type="molecule type" value="Genomic_DNA"/>
</dbReference>
<dbReference type="InterPro" id="IPR029061">
    <property type="entry name" value="THDP-binding"/>
</dbReference>
<dbReference type="PANTHER" id="PTHR18968:SF13">
    <property type="entry name" value="ACETOLACTATE SYNTHASE CATALYTIC SUBUNIT, MITOCHONDRIAL"/>
    <property type="match status" value="1"/>
</dbReference>
<evidence type="ECO:0000256" key="7">
    <source>
        <dbReference type="ARBA" id="ARBA00022842"/>
    </source>
</evidence>
<dbReference type="Pfam" id="PF00205">
    <property type="entry name" value="TPP_enzyme_M"/>
    <property type="match status" value="1"/>
</dbReference>
<comment type="cofactor">
    <cofactor evidence="1">
        <name>Mg(2+)</name>
        <dbReference type="ChEBI" id="CHEBI:18420"/>
    </cofactor>
</comment>
<evidence type="ECO:0000256" key="5">
    <source>
        <dbReference type="ARBA" id="ARBA00022679"/>
    </source>
</evidence>
<dbReference type="InterPro" id="IPR029035">
    <property type="entry name" value="DHS-like_NAD/FAD-binding_dom"/>
</dbReference>
<dbReference type="Pfam" id="PF02775">
    <property type="entry name" value="TPP_enzyme_C"/>
    <property type="match status" value="1"/>
</dbReference>
<evidence type="ECO:0000256" key="1">
    <source>
        <dbReference type="ARBA" id="ARBA00001946"/>
    </source>
</evidence>
<accession>A0AAV3SFN1</accession>
<dbReference type="Gene3D" id="3.40.50.1220">
    <property type="entry name" value="TPP-binding domain"/>
    <property type="match status" value="1"/>
</dbReference>
<dbReference type="InterPro" id="IPR012001">
    <property type="entry name" value="Thiamin_PyroP_enz_TPP-bd_dom"/>
</dbReference>
<dbReference type="GO" id="GO:0000287">
    <property type="term" value="F:magnesium ion binding"/>
    <property type="evidence" value="ECO:0007669"/>
    <property type="project" value="InterPro"/>
</dbReference>
<feature type="domain" description="Thiamine pyrophosphate enzyme central" evidence="12">
    <location>
        <begin position="218"/>
        <end position="356"/>
    </location>
</feature>
<evidence type="ECO:0000256" key="8">
    <source>
        <dbReference type="ARBA" id="ARBA00023052"/>
    </source>
</evidence>
<evidence type="ECO:0000259" key="13">
    <source>
        <dbReference type="Pfam" id="PF02775"/>
    </source>
</evidence>
<reference evidence="15" key="2">
    <citation type="submission" date="2023-12" db="EMBL/GenBank/DDBJ databases">
        <authorList>
            <person name="Sun Q."/>
            <person name="Inoue M."/>
        </authorList>
    </citation>
    <scope>NUCLEOTIDE SEQUENCE</scope>
    <source>
        <strain evidence="15">JCM 12289</strain>
    </source>
</reference>
<dbReference type="Proteomes" id="UP001500962">
    <property type="component" value="Unassembled WGS sequence"/>
</dbReference>
<dbReference type="GO" id="GO:0044272">
    <property type="term" value="P:sulfur compound biosynthetic process"/>
    <property type="evidence" value="ECO:0007669"/>
    <property type="project" value="UniProtKB-ARBA"/>
</dbReference>
<evidence type="ECO:0000256" key="6">
    <source>
        <dbReference type="ARBA" id="ARBA00022723"/>
    </source>
</evidence>
<dbReference type="EC" id="2.3.3.15" evidence="4"/>
<sequence>MDASGSNGMSRQQAPPPTEDAPLHEGETMSPSEALLEQFVAEDADVMFGIVGSAFMDFLDIMPQAGIRYLPVRHEQNAAHMADGYAEALCGREPGICVAQNGPGVTNMVTGIKAAQLNHSPVIMLSPAATTGSIGTDGFQEADTMSIFDECVDWQGRLEDNSRVAEYVRTAYRESLTEMGPTQIDFARDQLYGEIETDVLQPNQYRQERIGSADDSKVSEAATMLSEAENPAIIAGLGTIYSDAIDEVADLAEELNAPVANSYLHNDSFPISHPLAVGALGYGGSKAAMETLSEADCVLAVGSRLSGFGLLPQYGMDWFPEDADVIQIDADASQIGRTTRVELGLVGDAAETVRGLAGDLDASAGADEGRVEEIEQAYADWKDELEEMSQSDQAPIHPRRALWDVAQALPENTMVATDIGNTCSMANAYLEFDNPGNFLAAGTYGNCGFAYPAAIGAKVARPDDPAVALVGDGAWGMQSMNEIMTAVREDIPAVAVVFNNMEWGAEKQNQYWFYNDRFVGTDLPENPDFAEIARDMGARGTRVKDPDNVQSAMTDALQSGEPAVVEIMTDGTELLEPFRRDALDDPERVLEKYRQPGDANYEG</sequence>
<evidence type="ECO:0000256" key="4">
    <source>
        <dbReference type="ARBA" id="ARBA00012971"/>
    </source>
</evidence>
<organism evidence="15 16">
    <name type="scientific">Halococcus dombrowskii</name>
    <dbReference type="NCBI Taxonomy" id="179637"/>
    <lineage>
        <taxon>Archaea</taxon>
        <taxon>Methanobacteriati</taxon>
        <taxon>Methanobacteriota</taxon>
        <taxon>Stenosarchaea group</taxon>
        <taxon>Halobacteria</taxon>
        <taxon>Halobacteriales</taxon>
        <taxon>Halococcaceae</taxon>
        <taxon>Halococcus</taxon>
    </lineage>
</organism>
<dbReference type="PROSITE" id="PS00187">
    <property type="entry name" value="TPP_ENZYMES"/>
    <property type="match status" value="1"/>
</dbReference>
<dbReference type="PANTHER" id="PTHR18968">
    <property type="entry name" value="THIAMINE PYROPHOSPHATE ENZYMES"/>
    <property type="match status" value="1"/>
</dbReference>